<dbReference type="RefSeq" id="WP_253239291.1">
    <property type="nucleotide sequence ID" value="NZ_JAMYJR010000023.1"/>
</dbReference>
<dbReference type="InterPro" id="IPR020476">
    <property type="entry name" value="Nudix_hydrolase"/>
</dbReference>
<dbReference type="InterPro" id="IPR000086">
    <property type="entry name" value="NUDIX_hydrolase_dom"/>
</dbReference>
<proteinExistence type="inferred from homology"/>
<evidence type="ECO:0000256" key="2">
    <source>
        <dbReference type="ARBA" id="ARBA00005582"/>
    </source>
</evidence>
<comment type="caution">
    <text evidence="5">The sequence shown here is derived from an EMBL/GenBank/DDBJ whole genome shotgun (WGS) entry which is preliminary data.</text>
</comment>
<evidence type="ECO:0000256" key="3">
    <source>
        <dbReference type="ARBA" id="ARBA00022801"/>
    </source>
</evidence>
<dbReference type="InterPro" id="IPR015797">
    <property type="entry name" value="NUDIX_hydrolase-like_dom_sf"/>
</dbReference>
<dbReference type="PROSITE" id="PS00893">
    <property type="entry name" value="NUDIX_BOX"/>
    <property type="match status" value="1"/>
</dbReference>
<dbReference type="PANTHER" id="PTHR43046:SF14">
    <property type="entry name" value="MUTT_NUDIX FAMILY PROTEIN"/>
    <property type="match status" value="1"/>
</dbReference>
<dbReference type="PANTHER" id="PTHR43046">
    <property type="entry name" value="GDP-MANNOSE MANNOSYL HYDROLASE"/>
    <property type="match status" value="1"/>
</dbReference>
<protein>
    <submittedName>
        <fullName evidence="5">Poly-gamma-glutamate hydrolase family protein</fullName>
    </submittedName>
</protein>
<dbReference type="PROSITE" id="PS51462">
    <property type="entry name" value="NUDIX"/>
    <property type="match status" value="1"/>
</dbReference>
<organism evidence="5 6">
    <name type="scientific">Paractinoplanes aksuensis</name>
    <dbReference type="NCBI Taxonomy" id="2939490"/>
    <lineage>
        <taxon>Bacteria</taxon>
        <taxon>Bacillati</taxon>
        <taxon>Actinomycetota</taxon>
        <taxon>Actinomycetes</taxon>
        <taxon>Micromonosporales</taxon>
        <taxon>Micromonosporaceae</taxon>
        <taxon>Paractinoplanes</taxon>
    </lineage>
</organism>
<evidence type="ECO:0000256" key="1">
    <source>
        <dbReference type="ARBA" id="ARBA00001946"/>
    </source>
</evidence>
<evidence type="ECO:0000313" key="5">
    <source>
        <dbReference type="EMBL" id="MCO8273213.1"/>
    </source>
</evidence>
<dbReference type="Proteomes" id="UP001523369">
    <property type="component" value="Unassembled WGS sequence"/>
</dbReference>
<dbReference type="SUPFAM" id="SSF55811">
    <property type="entry name" value="Nudix"/>
    <property type="match status" value="1"/>
</dbReference>
<comment type="similarity">
    <text evidence="2">Belongs to the Nudix hydrolase family.</text>
</comment>
<dbReference type="Pfam" id="PF00293">
    <property type="entry name" value="NUDIX"/>
    <property type="match status" value="1"/>
</dbReference>
<feature type="domain" description="Nudix hydrolase" evidence="4">
    <location>
        <begin position="1"/>
        <end position="146"/>
    </location>
</feature>
<keyword evidence="6" id="KW-1185">Reference proteome</keyword>
<keyword evidence="3 5" id="KW-0378">Hydrolase</keyword>
<evidence type="ECO:0000313" key="6">
    <source>
        <dbReference type="Proteomes" id="UP001523369"/>
    </source>
</evidence>
<dbReference type="Gene3D" id="3.40.50.300">
    <property type="entry name" value="P-loop containing nucleotide triphosphate hydrolases"/>
    <property type="match status" value="1"/>
</dbReference>
<dbReference type="PRINTS" id="PR00502">
    <property type="entry name" value="NUDIXFAMILY"/>
</dbReference>
<accession>A0ABT1DQT9</accession>
<dbReference type="Gene3D" id="3.40.630.100">
    <property type="entry name" value="Poly-gamma-glutamate hydrolase, zinc-binding motif"/>
    <property type="match status" value="1"/>
</dbReference>
<dbReference type="Pfam" id="PF05908">
    <property type="entry name" value="Gamma_PGA_hydro"/>
    <property type="match status" value="1"/>
</dbReference>
<dbReference type="InterPro" id="IPR038128">
    <property type="entry name" value="Gamma_PGA_hydro_sf"/>
</dbReference>
<comment type="cofactor">
    <cofactor evidence="1">
        <name>Mg(2+)</name>
        <dbReference type="ChEBI" id="CHEBI:18420"/>
    </cofactor>
</comment>
<reference evidence="5 6" key="1">
    <citation type="submission" date="2022-06" db="EMBL/GenBank/DDBJ databases">
        <title>New Species of the Genus Actinoplanes, ActinopZanes ferrugineus.</title>
        <authorList>
            <person name="Ding P."/>
        </authorList>
    </citation>
    <scope>NUCLEOTIDE SEQUENCE [LARGE SCALE GENOMIC DNA]</scope>
    <source>
        <strain evidence="5 6">TRM88003</strain>
    </source>
</reference>
<evidence type="ECO:0000259" key="4">
    <source>
        <dbReference type="PROSITE" id="PS51462"/>
    </source>
</evidence>
<name>A0ABT1DQT9_9ACTN</name>
<dbReference type="InterPro" id="IPR020084">
    <property type="entry name" value="NUDIX_hydrolase_CS"/>
</dbReference>
<sequence>MPIPRAAAVVRSGRRVLIIKRYLLDPHSCVMCPPGATACAGHHYAVLPGGGLEPGETAENAALRELHEETTLRAAVDRQLWTGRHNSRPATYFLVKDVTGEPMLSGDEAELNNPNNSFELHWVTADEFDEVNLFPADLRPLLAGLLQRPTLVVVSGPPGAGKSTLAPLLAARIGGPAISRDQIKEGMAHTAGDLNQRTLPVFFEVLRVLLAAGVTTVAEAAFQHEVWRPRLEPLAELADIRIVQCRIDPETAFQRVQQRRPHAGPVKPATAFGRLRLDVPTLDVDTTDGYRPGVDEIIKFLDAQRMSSITRRSVLAMFGAAAVPAVVTAAPGPAVAAADEYLSNTDLYAQNTEGVDYARRFRRHAAVDDSDGPGDSYPDTAILALHGGGIEPGTSELCLAIAGYHPAGGVRGEPLHDYWMFEGIRSSGNAALHVTSTHCDDPVAEALVAGSRRTLSLHGCSPGEAGLGDNAAAVLVGGRDAGLKAALLSAYQSAGFTAIDANTRPQLSGTDPDNIVNLNLPRAGVQLEMTTPFRTQFFRTQTRAGRKNTTEPIFWTFVDTTRAVLSA</sequence>
<dbReference type="SUPFAM" id="SSF52540">
    <property type="entry name" value="P-loop containing nucleoside triphosphate hydrolases"/>
    <property type="match status" value="1"/>
</dbReference>
<dbReference type="Gene3D" id="3.90.79.10">
    <property type="entry name" value="Nucleoside Triphosphate Pyrophosphohydrolase"/>
    <property type="match status" value="1"/>
</dbReference>
<dbReference type="Pfam" id="PF13671">
    <property type="entry name" value="AAA_33"/>
    <property type="match status" value="1"/>
</dbReference>
<dbReference type="InterPro" id="IPR008585">
    <property type="entry name" value="Gamma_PGA_hydro"/>
</dbReference>
<dbReference type="EMBL" id="JAMYJR010000023">
    <property type="protein sequence ID" value="MCO8273213.1"/>
    <property type="molecule type" value="Genomic_DNA"/>
</dbReference>
<dbReference type="InterPro" id="IPR027417">
    <property type="entry name" value="P-loop_NTPase"/>
</dbReference>
<dbReference type="GO" id="GO:0016787">
    <property type="term" value="F:hydrolase activity"/>
    <property type="evidence" value="ECO:0007669"/>
    <property type="project" value="UniProtKB-KW"/>
</dbReference>
<gene>
    <name evidence="5" type="ORF">M1L60_21715</name>
</gene>